<reference evidence="2 3" key="1">
    <citation type="submission" date="2019-09" db="EMBL/GenBank/DDBJ databases">
        <title>FDA dAtabase for Regulatory Grade micrObial Sequences (FDA-ARGOS): Supporting development and validation of Infectious Disease Dx tests.</title>
        <authorList>
            <person name="Sciortino C."/>
            <person name="Tallon L."/>
            <person name="Sadzewicz L."/>
            <person name="Vavikolanu K."/>
            <person name="Mehta A."/>
            <person name="Aluvathingal J."/>
            <person name="Nadendla S."/>
            <person name="Nandy P."/>
            <person name="Geyer C."/>
            <person name="Yan Y."/>
            <person name="Sichtig H."/>
        </authorList>
    </citation>
    <scope>NUCLEOTIDE SEQUENCE [LARGE SCALE GENOMIC DNA]</scope>
    <source>
        <strain evidence="2 3">FDAARGOS_643</strain>
    </source>
</reference>
<evidence type="ECO:0000256" key="1">
    <source>
        <dbReference type="SAM" id="Phobius"/>
    </source>
</evidence>
<keyword evidence="1" id="KW-1133">Transmembrane helix</keyword>
<evidence type="ECO:0000313" key="3">
    <source>
        <dbReference type="Proteomes" id="UP000324507"/>
    </source>
</evidence>
<keyword evidence="1" id="KW-0812">Transmembrane</keyword>
<feature type="transmembrane region" description="Helical" evidence="1">
    <location>
        <begin position="107"/>
        <end position="138"/>
    </location>
</feature>
<dbReference type="AlphaFoldDB" id="A0A5P2QU87"/>
<sequence length="148" mass="14904">MSAIARLLIGAIFGVLCAFVLSPALAAFHSMGSNTSSASTLVIIAIVAVLGFFAPTIRRAFGRGFLLLGLCFFALPLSTMLLSGRAANEVMTNAAANDQAAAAVGAGLAGIAVTGVATFVGLIVGAIFVILGLVLALGGRREVIVINR</sequence>
<dbReference type="EMBL" id="CP044081">
    <property type="protein sequence ID" value="QEU09093.1"/>
    <property type="molecule type" value="Genomic_DNA"/>
</dbReference>
<keyword evidence="1" id="KW-0472">Membrane</keyword>
<feature type="transmembrane region" description="Helical" evidence="1">
    <location>
        <begin position="65"/>
        <end position="87"/>
    </location>
</feature>
<feature type="transmembrane region" description="Helical" evidence="1">
    <location>
        <begin position="36"/>
        <end position="53"/>
    </location>
</feature>
<name>A0A5P2QU87_9RHOB</name>
<dbReference type="RefSeq" id="WP_150350981.1">
    <property type="nucleotide sequence ID" value="NZ_CP044081.1"/>
</dbReference>
<accession>A0A5P2QU87</accession>
<organism evidence="2 3">
    <name type="scientific">Paracoccus yeei</name>
    <dbReference type="NCBI Taxonomy" id="147645"/>
    <lineage>
        <taxon>Bacteria</taxon>
        <taxon>Pseudomonadati</taxon>
        <taxon>Pseudomonadota</taxon>
        <taxon>Alphaproteobacteria</taxon>
        <taxon>Rhodobacterales</taxon>
        <taxon>Paracoccaceae</taxon>
        <taxon>Paracoccus</taxon>
    </lineage>
</organism>
<protein>
    <submittedName>
        <fullName evidence="2">Uncharacterized protein</fullName>
    </submittedName>
</protein>
<gene>
    <name evidence="2" type="ORF">FOB51_14385</name>
</gene>
<dbReference type="Proteomes" id="UP000324507">
    <property type="component" value="Chromosome"/>
</dbReference>
<evidence type="ECO:0000313" key="2">
    <source>
        <dbReference type="EMBL" id="QEU09093.1"/>
    </source>
</evidence>
<proteinExistence type="predicted"/>